<dbReference type="AlphaFoldDB" id="A0A7K1LPH0"/>
<keyword evidence="1" id="KW-1133">Transmembrane helix</keyword>
<dbReference type="Proteomes" id="UP000460416">
    <property type="component" value="Unassembled WGS sequence"/>
</dbReference>
<keyword evidence="3" id="KW-1185">Reference proteome</keyword>
<evidence type="ECO:0000313" key="3">
    <source>
        <dbReference type="Proteomes" id="UP000460416"/>
    </source>
</evidence>
<feature type="transmembrane region" description="Helical" evidence="1">
    <location>
        <begin position="12"/>
        <end position="32"/>
    </location>
</feature>
<keyword evidence="1" id="KW-0472">Membrane</keyword>
<sequence length="198" mass="22411">MSAFKKPVRTLIVGGLLFLFPLVILVAIILKALHLVGPIVRKMAAFFGIESIFGTATIGLLGIIFVLLICFLSGYLIHLGLLKKWNSSLEETAYTLFPALRRFKFRFFNEDEDSDDSWESILLKREEAFQIAFITFKSDNGYLSIFIPDAPEISNGEVILLREAECIYKHIPRQEAMKLLVKFGKGLSAEEYAELDKL</sequence>
<dbReference type="OrthoDB" id="6399850at2"/>
<evidence type="ECO:0008006" key="4">
    <source>
        <dbReference type="Google" id="ProtNLM"/>
    </source>
</evidence>
<keyword evidence="1" id="KW-0812">Transmembrane</keyword>
<organism evidence="2 3">
    <name type="scientific">Christiangramia aestuarii</name>
    <dbReference type="NCBI Taxonomy" id="1028746"/>
    <lineage>
        <taxon>Bacteria</taxon>
        <taxon>Pseudomonadati</taxon>
        <taxon>Bacteroidota</taxon>
        <taxon>Flavobacteriia</taxon>
        <taxon>Flavobacteriales</taxon>
        <taxon>Flavobacteriaceae</taxon>
        <taxon>Christiangramia</taxon>
    </lineage>
</organism>
<gene>
    <name evidence="2" type="ORF">FLP08_08635</name>
</gene>
<accession>A0A7K1LPH0</accession>
<comment type="caution">
    <text evidence="2">The sequence shown here is derived from an EMBL/GenBank/DDBJ whole genome shotgun (WGS) entry which is preliminary data.</text>
</comment>
<dbReference type="EMBL" id="VJVW01000003">
    <property type="protein sequence ID" value="MUP42638.1"/>
    <property type="molecule type" value="Genomic_DNA"/>
</dbReference>
<evidence type="ECO:0000256" key="1">
    <source>
        <dbReference type="SAM" id="Phobius"/>
    </source>
</evidence>
<name>A0A7K1LPH0_9FLAO</name>
<feature type="transmembrane region" description="Helical" evidence="1">
    <location>
        <begin position="52"/>
        <end position="77"/>
    </location>
</feature>
<evidence type="ECO:0000313" key="2">
    <source>
        <dbReference type="EMBL" id="MUP42638.1"/>
    </source>
</evidence>
<reference evidence="2 3" key="1">
    <citation type="submission" date="2019-07" db="EMBL/GenBank/DDBJ databases">
        <title>Gramella aestuarii sp. nov., isolated from a tidal flat, and emended description of Gramella echinicola.</title>
        <authorList>
            <person name="Liu L."/>
        </authorList>
    </citation>
    <scope>NUCLEOTIDE SEQUENCE [LARGE SCALE GENOMIC DNA]</scope>
    <source>
        <strain evidence="2 3">BS12</strain>
    </source>
</reference>
<protein>
    <recommendedName>
        <fullName evidence="4">DUF502 domain-containing protein</fullName>
    </recommendedName>
</protein>
<dbReference type="RefSeq" id="WP_156275989.1">
    <property type="nucleotide sequence ID" value="NZ_BAABGI010000003.1"/>
</dbReference>
<proteinExistence type="predicted"/>